<evidence type="ECO:0000259" key="1">
    <source>
        <dbReference type="Pfam" id="PF14727"/>
    </source>
</evidence>
<protein>
    <recommendedName>
        <fullName evidence="1">PTHB1 N-terminal domain-containing protein</fullName>
    </recommendedName>
</protein>
<name>A0ABN7NXK9_TIMPD</name>
<organism evidence="2 3">
    <name type="scientific">Timema podura</name>
    <name type="common">Walking stick</name>
    <dbReference type="NCBI Taxonomy" id="61482"/>
    <lineage>
        <taxon>Eukaryota</taxon>
        <taxon>Metazoa</taxon>
        <taxon>Ecdysozoa</taxon>
        <taxon>Arthropoda</taxon>
        <taxon>Hexapoda</taxon>
        <taxon>Insecta</taxon>
        <taxon>Pterygota</taxon>
        <taxon>Neoptera</taxon>
        <taxon>Polyneoptera</taxon>
        <taxon>Phasmatodea</taxon>
        <taxon>Timematodea</taxon>
        <taxon>Timematoidea</taxon>
        <taxon>Timematidae</taxon>
        <taxon>Timema</taxon>
    </lineage>
</organism>
<dbReference type="PANTHER" id="PTHR20991">
    <property type="entry name" value="PARATHYROID HORMONE-RESPONSIVE B1 GENE"/>
    <property type="match status" value="1"/>
</dbReference>
<dbReference type="InterPro" id="IPR028073">
    <property type="entry name" value="PHTB1_N_dom"/>
</dbReference>
<proteinExistence type="predicted"/>
<sequence>MSLFKVRDLWSTQCGVDETFDPSCLCLVNIGGHSNKIIVGSHNGFLRVFQPSLDNTVSGALSGYKAADLLIEMHLQDPILQVAAGKLVSVLDHVATKADKLCLARCEAGEQNPLAIRSCDVSFLSAEVSKLGVCEIVCEMREIR</sequence>
<reference evidence="2" key="1">
    <citation type="submission" date="2021-03" db="EMBL/GenBank/DDBJ databases">
        <authorList>
            <person name="Tran Van P."/>
        </authorList>
    </citation>
    <scope>NUCLEOTIDE SEQUENCE</scope>
</reference>
<dbReference type="EMBL" id="CAJPIN010010084">
    <property type="protein sequence ID" value="CAG2059618.1"/>
    <property type="molecule type" value="Genomic_DNA"/>
</dbReference>
<evidence type="ECO:0000313" key="2">
    <source>
        <dbReference type="EMBL" id="CAG2059618.1"/>
    </source>
</evidence>
<dbReference type="Pfam" id="PF14727">
    <property type="entry name" value="PHTB1_N"/>
    <property type="match status" value="1"/>
</dbReference>
<dbReference type="Proteomes" id="UP001153148">
    <property type="component" value="Unassembled WGS sequence"/>
</dbReference>
<keyword evidence="3" id="KW-1185">Reference proteome</keyword>
<evidence type="ECO:0000313" key="3">
    <source>
        <dbReference type="Proteomes" id="UP001153148"/>
    </source>
</evidence>
<feature type="domain" description="PTHB1 N-terminal" evidence="1">
    <location>
        <begin position="1"/>
        <end position="91"/>
    </location>
</feature>
<comment type="caution">
    <text evidence="2">The sequence shown here is derived from an EMBL/GenBank/DDBJ whole genome shotgun (WGS) entry which is preliminary data.</text>
</comment>
<accession>A0ABN7NXK9</accession>
<dbReference type="InterPro" id="IPR026511">
    <property type="entry name" value="PTHB1"/>
</dbReference>
<gene>
    <name evidence="2" type="ORF">TPAB3V08_LOCUS6580</name>
</gene>
<dbReference type="PANTHER" id="PTHR20991:SF0">
    <property type="entry name" value="PROTEIN PTHB1"/>
    <property type="match status" value="1"/>
</dbReference>